<dbReference type="InterPro" id="IPR029058">
    <property type="entry name" value="AB_hydrolase_fold"/>
</dbReference>
<evidence type="ECO:0000256" key="2">
    <source>
        <dbReference type="ARBA" id="ARBA00022801"/>
    </source>
</evidence>
<dbReference type="EMBL" id="QYYA01000001">
    <property type="protein sequence ID" value="RJG20185.1"/>
    <property type="molecule type" value="Genomic_DNA"/>
</dbReference>
<dbReference type="PRINTS" id="PR00111">
    <property type="entry name" value="ABHYDROLASE"/>
</dbReference>
<name>A0A418Y3T4_9GAMM</name>
<dbReference type="Proteomes" id="UP000283734">
    <property type="component" value="Unassembled WGS sequence"/>
</dbReference>
<accession>A0A418Y3T4</accession>
<dbReference type="GO" id="GO:0016787">
    <property type="term" value="F:hydrolase activity"/>
    <property type="evidence" value="ECO:0007669"/>
    <property type="project" value="UniProtKB-KW"/>
</dbReference>
<dbReference type="RefSeq" id="WP_022986625.1">
    <property type="nucleotide sequence ID" value="NZ_CAXGPP010000022.1"/>
</dbReference>
<dbReference type="PANTHER" id="PTHR43798">
    <property type="entry name" value="MONOACYLGLYCEROL LIPASE"/>
    <property type="match status" value="1"/>
</dbReference>
<keyword evidence="2 4" id="KW-0378">Hydrolase</keyword>
<dbReference type="AlphaFoldDB" id="A0A418Y3T4"/>
<organism evidence="4 5">
    <name type="scientific">Alcanivorax profundi</name>
    <dbReference type="NCBI Taxonomy" id="2338368"/>
    <lineage>
        <taxon>Bacteria</taxon>
        <taxon>Pseudomonadati</taxon>
        <taxon>Pseudomonadota</taxon>
        <taxon>Gammaproteobacteria</taxon>
        <taxon>Oceanospirillales</taxon>
        <taxon>Alcanivoracaceae</taxon>
        <taxon>Alcanivorax</taxon>
    </lineage>
</organism>
<evidence type="ECO:0000313" key="4">
    <source>
        <dbReference type="EMBL" id="RJG20185.1"/>
    </source>
</evidence>
<dbReference type="Gene3D" id="3.40.50.1820">
    <property type="entry name" value="alpha/beta hydrolase"/>
    <property type="match status" value="1"/>
</dbReference>
<dbReference type="SUPFAM" id="SSF53474">
    <property type="entry name" value="alpha/beta-Hydrolases"/>
    <property type="match status" value="1"/>
</dbReference>
<dbReference type="OrthoDB" id="149912at2"/>
<feature type="domain" description="AB hydrolase-1" evidence="3">
    <location>
        <begin position="26"/>
        <end position="150"/>
    </location>
</feature>
<sequence length="285" mass="31157">MKPVERHFSVFGQTLTALQWEGQGEPVLALHGWLDNAASYVPLATHLECPMVAMDFSGHGHSGHRPPEVVTHLVDHVRDVQAVADQLGWERFTLVGHSMGAGIACLFAAACPERVSRLVLIEGLGPPATPGKEVATTLRKALDDMQALPGKRKPVYTEVADAVAARTKGFGGLSHEASALLVERGLMPVDGGWTWRADSRLRLTSSLRLTEEQVEGFLRHITAPVCLVLGEQGMGGQGSFDHRLEWLANAEVVRLPGRHHLHMEQPGDVARVIEDFRRRHPVVTD</sequence>
<comment type="caution">
    <text evidence="4">The sequence shown here is derived from an EMBL/GenBank/DDBJ whole genome shotgun (WGS) entry which is preliminary data.</text>
</comment>
<gene>
    <name evidence="4" type="ORF">D4A39_05030</name>
</gene>
<dbReference type="InterPro" id="IPR000073">
    <property type="entry name" value="AB_hydrolase_1"/>
</dbReference>
<evidence type="ECO:0000259" key="3">
    <source>
        <dbReference type="Pfam" id="PF00561"/>
    </source>
</evidence>
<dbReference type="PANTHER" id="PTHR43798:SF14">
    <property type="entry name" value="SERINE HYDROLASE-LIKE PROTEIN DDB_G0286239"/>
    <property type="match status" value="1"/>
</dbReference>
<keyword evidence="5" id="KW-1185">Reference proteome</keyword>
<protein>
    <submittedName>
        <fullName evidence="4">Alpha/beta hydrolase</fullName>
    </submittedName>
</protein>
<dbReference type="Pfam" id="PF00561">
    <property type="entry name" value="Abhydrolase_1"/>
    <property type="match status" value="1"/>
</dbReference>
<reference evidence="4 5" key="1">
    <citation type="submission" date="2018-09" db="EMBL/GenBank/DDBJ databases">
        <title>Alcanivorax profundi sp. nov., isolated from 1000 m-depth seawater of the Mariana Trench.</title>
        <authorList>
            <person name="Liu J."/>
        </authorList>
    </citation>
    <scope>NUCLEOTIDE SEQUENCE [LARGE SCALE GENOMIC DNA]</scope>
    <source>
        <strain evidence="4 5">MTEO17</strain>
    </source>
</reference>
<dbReference type="InterPro" id="IPR050266">
    <property type="entry name" value="AB_hydrolase_sf"/>
</dbReference>
<dbReference type="GO" id="GO:0016020">
    <property type="term" value="C:membrane"/>
    <property type="evidence" value="ECO:0007669"/>
    <property type="project" value="TreeGrafter"/>
</dbReference>
<evidence type="ECO:0000256" key="1">
    <source>
        <dbReference type="ARBA" id="ARBA00008645"/>
    </source>
</evidence>
<proteinExistence type="inferred from homology"/>
<comment type="similarity">
    <text evidence="1">Belongs to the AB hydrolase superfamily.</text>
</comment>
<evidence type="ECO:0000313" key="5">
    <source>
        <dbReference type="Proteomes" id="UP000283734"/>
    </source>
</evidence>